<dbReference type="Pfam" id="PF01960">
    <property type="entry name" value="ArgJ"/>
    <property type="match status" value="1"/>
</dbReference>
<protein>
    <recommendedName>
        <fullName evidence="8">Arginine biosynthesis bifunctional protein ArgJ</fullName>
    </recommendedName>
    <domain>
        <recommendedName>
            <fullName evidence="8">Glutamate N-acetyltransferase</fullName>
            <ecNumber evidence="8">2.3.1.35</ecNumber>
        </recommendedName>
        <alternativeName>
            <fullName evidence="8">Ornithine acetyltransferase</fullName>
            <shortName evidence="8">OATase</shortName>
        </alternativeName>
        <alternativeName>
            <fullName evidence="8">Ornithine transacetylase</fullName>
        </alternativeName>
    </domain>
    <domain>
        <recommendedName>
            <fullName evidence="8">Amino-acid acetyltransferase</fullName>
            <ecNumber evidence="8">2.3.1.1</ecNumber>
        </recommendedName>
        <alternativeName>
            <fullName evidence="8">N-acetylglutamate synthase</fullName>
            <shortName evidence="8">AGSase</shortName>
        </alternativeName>
    </domain>
    <component>
        <recommendedName>
            <fullName evidence="8">Arginine biosynthesis bifunctional protein ArgJ alpha chain</fullName>
        </recommendedName>
    </component>
    <component>
        <recommendedName>
            <fullName evidence="8">Arginine biosynthesis bifunctional protein ArgJ beta chain</fullName>
        </recommendedName>
    </component>
</protein>
<dbReference type="GO" id="GO:0006592">
    <property type="term" value="P:ornithine biosynthetic process"/>
    <property type="evidence" value="ECO:0007669"/>
    <property type="project" value="TreeGrafter"/>
</dbReference>
<dbReference type="InterPro" id="IPR042195">
    <property type="entry name" value="ArgJ_beta_C"/>
</dbReference>
<dbReference type="PANTHER" id="PTHR23100:SF0">
    <property type="entry name" value="ARGININE BIOSYNTHESIS BIFUNCTIONAL PROTEIN ARGJ, MITOCHONDRIAL"/>
    <property type="match status" value="1"/>
</dbReference>
<feature type="binding site" evidence="8">
    <location>
        <position position="405"/>
    </location>
    <ligand>
        <name>substrate</name>
    </ligand>
</feature>
<evidence type="ECO:0000256" key="7">
    <source>
        <dbReference type="ARBA" id="ARBA00023315"/>
    </source>
</evidence>
<name>A0A3D9L424_MARFU</name>
<keyword evidence="6 8" id="KW-0068">Autocatalytic cleavage</keyword>
<comment type="pathway">
    <text evidence="8">Amino-acid biosynthesis; L-arginine biosynthesis; N(2)-acetyl-L-ornithine from L-glutamate: step 1/4.</text>
</comment>
<feature type="binding site" evidence="8">
    <location>
        <position position="187"/>
    </location>
    <ligand>
        <name>substrate</name>
    </ligand>
</feature>
<dbReference type="RefSeq" id="WP_115867636.1">
    <property type="nucleotide sequence ID" value="NZ_QREG01000006.1"/>
</dbReference>
<comment type="subunit">
    <text evidence="2 8">Heterotetramer of two alpha and two beta chains.</text>
</comment>
<dbReference type="Proteomes" id="UP000256779">
    <property type="component" value="Unassembled WGS sequence"/>
</dbReference>
<comment type="catalytic activity">
    <reaction evidence="8">
        <text>N(2)-acetyl-L-ornithine + L-glutamate = N-acetyl-L-glutamate + L-ornithine</text>
        <dbReference type="Rhea" id="RHEA:15349"/>
        <dbReference type="ChEBI" id="CHEBI:29985"/>
        <dbReference type="ChEBI" id="CHEBI:44337"/>
        <dbReference type="ChEBI" id="CHEBI:46911"/>
        <dbReference type="ChEBI" id="CHEBI:57805"/>
        <dbReference type="EC" id="2.3.1.35"/>
    </reaction>
</comment>
<feature type="binding site" evidence="8">
    <location>
        <position position="274"/>
    </location>
    <ligand>
        <name>substrate</name>
    </ligand>
</feature>
<feature type="active site" description="Nucleophile" evidence="8">
    <location>
        <position position="187"/>
    </location>
</feature>
<keyword evidence="7 8" id="KW-0012">Acyltransferase</keyword>
<dbReference type="OrthoDB" id="9804242at2"/>
<feature type="chain" id="PRO_5023535981" description="Arginine biosynthesis bifunctional protein ArgJ beta chain" evidence="8">
    <location>
        <begin position="187"/>
        <end position="405"/>
    </location>
</feature>
<dbReference type="Gene3D" id="3.10.20.340">
    <property type="entry name" value="ArgJ beta chain, C-terminal domain"/>
    <property type="match status" value="1"/>
</dbReference>
<dbReference type="EC" id="2.3.1.35" evidence="8"/>
<comment type="subcellular location">
    <subcellularLocation>
        <location evidence="8">Cytoplasm</location>
    </subcellularLocation>
</comment>
<dbReference type="InterPro" id="IPR016117">
    <property type="entry name" value="ArgJ-like_dom_sf"/>
</dbReference>
<comment type="pathway">
    <text evidence="8">Amino-acid biosynthesis; L-arginine biosynthesis; L-ornithine and N-acetyl-L-glutamate from L-glutamate and N(2)-acetyl-L-ornithine (cyclic): step 1/1.</text>
</comment>
<keyword evidence="5 8" id="KW-0808">Transferase</keyword>
<evidence type="ECO:0000256" key="4">
    <source>
        <dbReference type="ARBA" id="ARBA00022605"/>
    </source>
</evidence>
<feature type="binding site" evidence="8">
    <location>
        <position position="150"/>
    </location>
    <ligand>
        <name>substrate</name>
    </ligand>
</feature>
<dbReference type="AlphaFoldDB" id="A0A3D9L424"/>
<keyword evidence="10" id="KW-1185">Reference proteome</keyword>
<reference evidence="9 10" key="1">
    <citation type="submission" date="2018-07" db="EMBL/GenBank/DDBJ databases">
        <title>Genomic Encyclopedia of Type Strains, Phase IV (KMG-IV): sequencing the most valuable type-strain genomes for metagenomic binning, comparative biology and taxonomic classification.</title>
        <authorList>
            <person name="Goeker M."/>
        </authorList>
    </citation>
    <scope>NUCLEOTIDE SEQUENCE [LARGE SCALE GENOMIC DNA]</scope>
    <source>
        <strain evidence="9 10">DSM 4134</strain>
    </source>
</reference>
<evidence type="ECO:0000256" key="6">
    <source>
        <dbReference type="ARBA" id="ARBA00022813"/>
    </source>
</evidence>
<dbReference type="SUPFAM" id="SSF56266">
    <property type="entry name" value="DmpA/ArgJ-like"/>
    <property type="match status" value="1"/>
</dbReference>
<dbReference type="NCBIfam" id="TIGR00120">
    <property type="entry name" value="ArgJ"/>
    <property type="match status" value="1"/>
</dbReference>
<sequence length="405" mass="44233">MIRNITNVRGIKCWGAHTGVKSMRRDLAIMYSEVPAKVASVFTQNLVIAEPIKLTKKHLEETNNTAQAIVVNSGNANAVTGKQGEEGALAMAKAAAEELKLDTNQVLIASTGIIGKAFPTEDVVAGIKENVKKISENSRAGSFAANAILTTDTFAKEGYVEFDIDGNTINIGGIAKGSGMIHPNMATMLAFAFTDINIDQKLLDKAFREAVDESFNMITVDGDTSTNDMASIMANGLADNDMITSASDPHYITFKEKLKELMVHLAKLIISDGEGASKFIEYHLSGARTQEDARKIVRVVSDSSLVKTAMFGRDPNWGRVLAAMGRSGVEFDTDKVDLWLGNENEEVKMLEQGRPLEFDMNLVKRILKQSEIIIKMKLREGRATAVGWGTDLTTDYVMFNSMYTT</sequence>
<dbReference type="EC" id="2.3.1.1" evidence="8"/>
<evidence type="ECO:0000256" key="5">
    <source>
        <dbReference type="ARBA" id="ARBA00022679"/>
    </source>
</evidence>
<accession>A0A3D9L424</accession>
<dbReference type="Gene3D" id="3.60.70.12">
    <property type="entry name" value="L-amino peptidase D-ALA esterase/amidase"/>
    <property type="match status" value="1"/>
</dbReference>
<feature type="site" description="Cleavage; by autolysis" evidence="8">
    <location>
        <begin position="186"/>
        <end position="187"/>
    </location>
</feature>
<feature type="binding site" evidence="8">
    <location>
        <position position="176"/>
    </location>
    <ligand>
        <name>substrate</name>
    </ligand>
</feature>
<keyword evidence="8" id="KW-0511">Multifunctional enzyme</keyword>
<dbReference type="GO" id="GO:0005737">
    <property type="term" value="C:cytoplasm"/>
    <property type="evidence" value="ECO:0007669"/>
    <property type="project" value="UniProtKB-SubCell"/>
</dbReference>
<evidence type="ECO:0000256" key="1">
    <source>
        <dbReference type="ARBA" id="ARBA00006774"/>
    </source>
</evidence>
<feature type="binding site" evidence="8">
    <location>
        <position position="400"/>
    </location>
    <ligand>
        <name>substrate</name>
    </ligand>
</feature>
<dbReference type="GO" id="GO:0004358">
    <property type="term" value="F:L-glutamate N-acetyltransferase activity, acting on acetyl-L-ornithine as donor"/>
    <property type="evidence" value="ECO:0007669"/>
    <property type="project" value="UniProtKB-UniRule"/>
</dbReference>
<feature type="site" description="Involved in the stabilization of negative charge on the oxyanion by the formation of the oxyanion hole" evidence="8">
    <location>
        <position position="112"/>
    </location>
</feature>
<comment type="function">
    <text evidence="8">Catalyzes two activities which are involved in the cyclic version of arginine biosynthesis: the synthesis of N-acetylglutamate from glutamate and acetyl-CoA as the acetyl donor, and of ornithine by transacetylation between N(2)-acetylornithine and glutamate.</text>
</comment>
<comment type="caution">
    <text evidence="9">The sequence shown here is derived from an EMBL/GenBank/DDBJ whole genome shotgun (WGS) entry which is preliminary data.</text>
</comment>
<evidence type="ECO:0000313" key="10">
    <source>
        <dbReference type="Proteomes" id="UP000256779"/>
    </source>
</evidence>
<dbReference type="HAMAP" id="MF_01106">
    <property type="entry name" value="ArgJ"/>
    <property type="match status" value="1"/>
</dbReference>
<dbReference type="FunFam" id="3.60.70.12:FF:000001">
    <property type="entry name" value="Arginine biosynthesis bifunctional protein ArgJ, chloroplastic"/>
    <property type="match status" value="1"/>
</dbReference>
<evidence type="ECO:0000313" key="9">
    <source>
        <dbReference type="EMBL" id="REE00105.1"/>
    </source>
</evidence>
<proteinExistence type="inferred from homology"/>
<gene>
    <name evidence="8" type="primary">argJ</name>
    <name evidence="9" type="ORF">C7460_10642</name>
</gene>
<dbReference type="PANTHER" id="PTHR23100">
    <property type="entry name" value="ARGININE BIOSYNTHESIS BIFUNCTIONAL PROTEIN ARGJ"/>
    <property type="match status" value="1"/>
</dbReference>
<comment type="catalytic activity">
    <reaction evidence="8">
        <text>L-glutamate + acetyl-CoA = N-acetyl-L-glutamate + CoA + H(+)</text>
        <dbReference type="Rhea" id="RHEA:24292"/>
        <dbReference type="ChEBI" id="CHEBI:15378"/>
        <dbReference type="ChEBI" id="CHEBI:29985"/>
        <dbReference type="ChEBI" id="CHEBI:44337"/>
        <dbReference type="ChEBI" id="CHEBI:57287"/>
        <dbReference type="ChEBI" id="CHEBI:57288"/>
        <dbReference type="EC" id="2.3.1.1"/>
    </reaction>
</comment>
<dbReference type="CDD" id="cd02152">
    <property type="entry name" value="OAT"/>
    <property type="match status" value="1"/>
</dbReference>
<dbReference type="NCBIfam" id="NF003802">
    <property type="entry name" value="PRK05388.1"/>
    <property type="match status" value="1"/>
</dbReference>
<dbReference type="GO" id="GO:0004042">
    <property type="term" value="F:L-glutamate N-acetyltransferase activity"/>
    <property type="evidence" value="ECO:0007669"/>
    <property type="project" value="UniProtKB-UniRule"/>
</dbReference>
<comment type="similarity">
    <text evidence="1 8">Belongs to the ArgJ family.</text>
</comment>
<organism evidence="9 10">
    <name type="scientific">Marinoscillum furvescens DSM 4134</name>
    <dbReference type="NCBI Taxonomy" id="1122208"/>
    <lineage>
        <taxon>Bacteria</taxon>
        <taxon>Pseudomonadati</taxon>
        <taxon>Bacteroidota</taxon>
        <taxon>Cytophagia</taxon>
        <taxon>Cytophagales</taxon>
        <taxon>Reichenbachiellaceae</taxon>
        <taxon>Marinoscillum</taxon>
    </lineage>
</organism>
<feature type="site" description="Involved in the stabilization of negative charge on the oxyanion by the formation of the oxyanion hole" evidence="8">
    <location>
        <position position="111"/>
    </location>
</feature>
<dbReference type="EMBL" id="QREG01000006">
    <property type="protein sequence ID" value="REE00105.1"/>
    <property type="molecule type" value="Genomic_DNA"/>
</dbReference>
<feature type="chain" id="PRO_5023535982" description="Arginine biosynthesis bifunctional protein ArgJ alpha chain" evidence="8">
    <location>
        <begin position="1"/>
        <end position="186"/>
    </location>
</feature>
<evidence type="ECO:0000256" key="8">
    <source>
        <dbReference type="HAMAP-Rule" id="MF_01106"/>
    </source>
</evidence>
<keyword evidence="3 8" id="KW-0055">Arginine biosynthesis</keyword>
<evidence type="ECO:0000256" key="2">
    <source>
        <dbReference type="ARBA" id="ARBA00011475"/>
    </source>
</evidence>
<dbReference type="GO" id="GO:0006526">
    <property type="term" value="P:L-arginine biosynthetic process"/>
    <property type="evidence" value="ECO:0007669"/>
    <property type="project" value="UniProtKB-UniRule"/>
</dbReference>
<keyword evidence="4 8" id="KW-0028">Amino-acid biosynthesis</keyword>
<dbReference type="UniPathway" id="UPA00068">
    <property type="reaction ID" value="UER00106"/>
</dbReference>
<keyword evidence="8" id="KW-0963">Cytoplasm</keyword>
<dbReference type="InterPro" id="IPR002813">
    <property type="entry name" value="Arg_biosynth_ArgJ"/>
</dbReference>
<evidence type="ECO:0000256" key="3">
    <source>
        <dbReference type="ARBA" id="ARBA00022571"/>
    </source>
</evidence>